<organism evidence="2 3">
    <name type="scientific">Channa argus</name>
    <name type="common">Northern snakehead</name>
    <name type="synonym">Ophicephalus argus</name>
    <dbReference type="NCBI Taxonomy" id="215402"/>
    <lineage>
        <taxon>Eukaryota</taxon>
        <taxon>Metazoa</taxon>
        <taxon>Chordata</taxon>
        <taxon>Craniata</taxon>
        <taxon>Vertebrata</taxon>
        <taxon>Euteleostomi</taxon>
        <taxon>Actinopterygii</taxon>
        <taxon>Neopterygii</taxon>
        <taxon>Teleostei</taxon>
        <taxon>Neoteleostei</taxon>
        <taxon>Acanthomorphata</taxon>
        <taxon>Anabantaria</taxon>
        <taxon>Anabantiformes</taxon>
        <taxon>Channoidei</taxon>
        <taxon>Channidae</taxon>
        <taxon>Channa</taxon>
    </lineage>
</organism>
<feature type="transmembrane region" description="Helical" evidence="1">
    <location>
        <begin position="46"/>
        <end position="64"/>
    </location>
</feature>
<keyword evidence="1" id="KW-0472">Membrane</keyword>
<dbReference type="GO" id="GO:0045639">
    <property type="term" value="P:positive regulation of myeloid cell differentiation"/>
    <property type="evidence" value="ECO:0007669"/>
    <property type="project" value="InterPro"/>
</dbReference>
<gene>
    <name evidence="2" type="ORF">EXN66_Car016328</name>
</gene>
<evidence type="ECO:0000313" key="3">
    <source>
        <dbReference type="Proteomes" id="UP000503349"/>
    </source>
</evidence>
<evidence type="ECO:0000256" key="1">
    <source>
        <dbReference type="SAM" id="Phobius"/>
    </source>
</evidence>
<proteinExistence type="predicted"/>
<dbReference type="AlphaFoldDB" id="A0A6G1QDB3"/>
<accession>A0A6G1QDB3</accession>
<evidence type="ECO:0008006" key="4">
    <source>
        <dbReference type="Google" id="ProtNLM"/>
    </source>
</evidence>
<reference evidence="3" key="2">
    <citation type="submission" date="2019-02" db="EMBL/GenBank/DDBJ databases">
        <title>Opniocepnalus argus Var Kimnra genome.</title>
        <authorList>
            <person name="Zhou C."/>
            <person name="Xiao S."/>
        </authorList>
    </citation>
    <scope>NUCLEOTIDE SEQUENCE [LARGE SCALE GENOMIC DNA]</scope>
</reference>
<dbReference type="Proteomes" id="UP000503349">
    <property type="component" value="Chromosome 15"/>
</dbReference>
<dbReference type="Gene3D" id="1.20.1250.10">
    <property type="match status" value="1"/>
</dbReference>
<evidence type="ECO:0000313" key="2">
    <source>
        <dbReference type="EMBL" id="KAF3700641.1"/>
    </source>
</evidence>
<keyword evidence="1" id="KW-0812">Transmembrane</keyword>
<name>A0A6G1QDB3_CHAAH</name>
<reference evidence="2 3" key="1">
    <citation type="submission" date="2019-02" db="EMBL/GenBank/DDBJ databases">
        <title>Opniocepnalus argus genome.</title>
        <authorList>
            <person name="Zhou C."/>
            <person name="Xiao S."/>
        </authorList>
    </citation>
    <scope>NUCLEOTIDE SEQUENCE [LARGE SCALE GENOMIC DNA]</scope>
    <source>
        <strain evidence="2">OARG1902GOOAL</strain>
        <tissue evidence="2">Muscle</tissue>
    </source>
</reference>
<dbReference type="GO" id="GO:0005125">
    <property type="term" value="F:cytokine activity"/>
    <property type="evidence" value="ECO:0007669"/>
    <property type="project" value="InterPro"/>
</dbReference>
<dbReference type="InterPro" id="IPR009079">
    <property type="entry name" value="4_helix_cytokine-like_core"/>
</dbReference>
<dbReference type="SUPFAM" id="SSF47266">
    <property type="entry name" value="4-helical cytokines"/>
    <property type="match status" value="1"/>
</dbReference>
<dbReference type="EMBL" id="CM015726">
    <property type="protein sequence ID" value="KAF3700641.1"/>
    <property type="molecule type" value="Genomic_DNA"/>
</dbReference>
<keyword evidence="3" id="KW-1185">Reference proteome</keyword>
<sequence>MGDSVRIKGPRRCKWKLKQSLPADRHRHLHRETDNHLDRHERWDRLEFYFVVALLHCFLFAVLVQSAPTAPPPLAFREAVERTKALVEKILTDLPTVHAATVNIQGLTLDSSSQTANLQMMVMSLGISASPVIKPLSEHFTLDMCVGRMLAGSQLYKGILGVLSERLSGLSDLKAELRDLHLHINKMKEVAKLSGTDSSDQSSVSDLAARLQDDYKVQVAVHLTLSQLRSFCHDMIRSLRNIATNTS</sequence>
<dbReference type="PANTHER" id="PTHR10511">
    <property type="entry name" value="GRANULOCYTE COLONY-STIMULATING FACTOR"/>
    <property type="match status" value="1"/>
</dbReference>
<dbReference type="PANTHER" id="PTHR10511:SF2">
    <property type="entry name" value="GRANULOCYTE COLONY-STIMULATING FACTOR"/>
    <property type="match status" value="1"/>
</dbReference>
<protein>
    <recommendedName>
        <fullName evidence="4">Granulocyte colony-stimulating factor</fullName>
    </recommendedName>
</protein>
<keyword evidence="1" id="KW-1133">Transmembrane helix</keyword>
<dbReference type="InterPro" id="IPR040117">
    <property type="entry name" value="GCSF/MGF"/>
</dbReference>